<evidence type="ECO:0008006" key="3">
    <source>
        <dbReference type="Google" id="ProtNLM"/>
    </source>
</evidence>
<dbReference type="AlphaFoldDB" id="A0A9D1HTP2"/>
<reference evidence="1" key="2">
    <citation type="journal article" date="2021" name="PeerJ">
        <title>Extensive microbial diversity within the chicken gut microbiome revealed by metagenomics and culture.</title>
        <authorList>
            <person name="Gilroy R."/>
            <person name="Ravi A."/>
            <person name="Getino M."/>
            <person name="Pursley I."/>
            <person name="Horton D.L."/>
            <person name="Alikhan N.F."/>
            <person name="Baker D."/>
            <person name="Gharbi K."/>
            <person name="Hall N."/>
            <person name="Watson M."/>
            <person name="Adriaenssens E.M."/>
            <person name="Foster-Nyarko E."/>
            <person name="Jarju S."/>
            <person name="Secka A."/>
            <person name="Antonio M."/>
            <person name="Oren A."/>
            <person name="Chaudhuri R.R."/>
            <person name="La Ragione R."/>
            <person name="Hildebrand F."/>
            <person name="Pallen M.J."/>
        </authorList>
    </citation>
    <scope>NUCLEOTIDE SEQUENCE</scope>
    <source>
        <strain evidence="1">1063</strain>
    </source>
</reference>
<evidence type="ECO:0000313" key="2">
    <source>
        <dbReference type="Proteomes" id="UP000824088"/>
    </source>
</evidence>
<dbReference type="EMBL" id="DVMN01000048">
    <property type="protein sequence ID" value="HIU21120.1"/>
    <property type="molecule type" value="Genomic_DNA"/>
</dbReference>
<proteinExistence type="predicted"/>
<accession>A0A9D1HTP2</accession>
<reference evidence="1" key="1">
    <citation type="submission" date="2020-10" db="EMBL/GenBank/DDBJ databases">
        <authorList>
            <person name="Gilroy R."/>
        </authorList>
    </citation>
    <scope>NUCLEOTIDE SEQUENCE</scope>
    <source>
        <strain evidence="1">1063</strain>
    </source>
</reference>
<dbReference type="Proteomes" id="UP000824088">
    <property type="component" value="Unassembled WGS sequence"/>
</dbReference>
<dbReference type="Gene3D" id="3.40.109.40">
    <property type="match status" value="1"/>
</dbReference>
<organism evidence="1 2">
    <name type="scientific">Candidatus Limadaptatus stercorigallinarum</name>
    <dbReference type="NCBI Taxonomy" id="2840845"/>
    <lineage>
        <taxon>Bacteria</taxon>
        <taxon>Bacillati</taxon>
        <taxon>Bacillota</taxon>
        <taxon>Clostridia</taxon>
        <taxon>Eubacteriales</taxon>
        <taxon>Candidatus Limadaptatus</taxon>
    </lineage>
</organism>
<protein>
    <recommendedName>
        <fullName evidence="3">Methionine synthase</fullName>
    </recommendedName>
</protein>
<evidence type="ECO:0000313" key="1">
    <source>
        <dbReference type="EMBL" id="HIU21120.1"/>
    </source>
</evidence>
<comment type="caution">
    <text evidence="1">The sequence shown here is derived from an EMBL/GenBank/DDBJ whole genome shotgun (WGS) entry which is preliminary data.</text>
</comment>
<name>A0A9D1HTP2_9FIRM</name>
<gene>
    <name evidence="1" type="ORF">IAD51_02620</name>
</gene>
<dbReference type="SUPFAM" id="SSF56507">
    <property type="entry name" value="Methionine synthase activation domain-like"/>
    <property type="match status" value="1"/>
</dbReference>
<dbReference type="GO" id="GO:0008705">
    <property type="term" value="F:methionine synthase activity"/>
    <property type="evidence" value="ECO:0007669"/>
    <property type="project" value="InterPro"/>
</dbReference>
<dbReference type="InterPro" id="IPR037010">
    <property type="entry name" value="VitB12-dep_Met_synth_activ_sf"/>
</dbReference>
<sequence>MKIDRAETLRYLGFRGQELSEADERNLARAEEICLSAISPKSVVKKYGFDCKTMSVEGTNVVFRGNAVRRHLVGCDAVYLVAATLGLNFDRTAARLMREEPAVGVMADAAAVSAIESYLDDLTAEIAEREQGRITRRFSCGYADFPLEQQTDFVRLLDMNKRLGVYLGADFLMTPQKTVTAVIGVRAEAENGL</sequence>